<dbReference type="PANTHER" id="PTHR42760:SF111">
    <property type="entry name" value="3-OXOACYL-(ACYL-CARRIER-PROTEIN) REDUCTASE (AFU_ORTHOLOGUE AFUA_1G10100)"/>
    <property type="match status" value="1"/>
</dbReference>
<sequence length="304" mass="32296">MARPYEGKLAIVTGASRGIGAAVARRLAAKGSNVLITFTSDSSRDLTRGLVEELSSKHGVHVQSVQTDLAKASTAAPIIVEAARTLFDSYSPPSGGKKFQVDILINNAGVSSNQFLNDPEKGAIDEAEFTRVYAINVLAPLLLTQAVAPHLPADRSGRIVNVSSVSASIGYLGQSVYAGSKGALEVMTRTWARELAERATVNSVNPGPAWGDMYAEAGPTFWRRNQPYVDAAPLMAYDGEEDVLRRAGGEADKFDRLVREQMGGRRPGFADEIAGTVDMLCTEESGWTTGSVVCANGGMRMSIA</sequence>
<feature type="domain" description="Ketoreductase" evidence="5">
    <location>
        <begin position="8"/>
        <end position="213"/>
    </location>
</feature>
<dbReference type="InterPro" id="IPR002347">
    <property type="entry name" value="SDR_fam"/>
</dbReference>
<evidence type="ECO:0000256" key="1">
    <source>
        <dbReference type="ARBA" id="ARBA00006484"/>
    </source>
</evidence>
<dbReference type="FunFam" id="3.40.50.720:FF:000374">
    <property type="entry name" value="3-oxoacyl-(Acyl-carrier-protein) reductase"/>
    <property type="match status" value="1"/>
</dbReference>
<evidence type="ECO:0000313" key="6">
    <source>
        <dbReference type="EMBL" id="ETS00742.1"/>
    </source>
</evidence>
<dbReference type="CDD" id="cd05233">
    <property type="entry name" value="SDR_c"/>
    <property type="match status" value="1"/>
</dbReference>
<keyword evidence="2" id="KW-0521">NADP</keyword>
<dbReference type="Gene3D" id="3.40.50.720">
    <property type="entry name" value="NAD(P)-binding Rossmann-like Domain"/>
    <property type="match status" value="1"/>
</dbReference>
<evidence type="ECO:0000256" key="3">
    <source>
        <dbReference type="ARBA" id="ARBA00023002"/>
    </source>
</evidence>
<dbReference type="InterPro" id="IPR036291">
    <property type="entry name" value="NAD(P)-bd_dom_sf"/>
</dbReference>
<dbReference type="PRINTS" id="PR00081">
    <property type="entry name" value="GDHRDH"/>
</dbReference>
<dbReference type="SUPFAM" id="SSF51735">
    <property type="entry name" value="NAD(P)-binding Rossmann-fold domains"/>
    <property type="match status" value="1"/>
</dbReference>
<evidence type="ECO:0000256" key="2">
    <source>
        <dbReference type="ARBA" id="ARBA00022857"/>
    </source>
</evidence>
<dbReference type="HOGENOM" id="CLU_010194_1_3_1"/>
<dbReference type="GO" id="GO:0006633">
    <property type="term" value="P:fatty acid biosynthetic process"/>
    <property type="evidence" value="ECO:0007669"/>
    <property type="project" value="TreeGrafter"/>
</dbReference>
<dbReference type="GO" id="GO:0048038">
    <property type="term" value="F:quinone binding"/>
    <property type="evidence" value="ECO:0007669"/>
    <property type="project" value="TreeGrafter"/>
</dbReference>
<dbReference type="PRINTS" id="PR00080">
    <property type="entry name" value="SDRFAMILY"/>
</dbReference>
<accession>A0A024S963</accession>
<dbReference type="AlphaFoldDB" id="A0A024S963"/>
<keyword evidence="3" id="KW-0560">Oxidoreductase</keyword>
<dbReference type="InterPro" id="IPR057326">
    <property type="entry name" value="KR_dom"/>
</dbReference>
<reference evidence="7" key="1">
    <citation type="journal article" date="2013" name="Ind. Biotechnol.">
        <title>Comparative genomics analysis of Trichoderma reesei strains.</title>
        <authorList>
            <person name="Koike H."/>
            <person name="Aerts A."/>
            <person name="LaButti K."/>
            <person name="Grigoriev I.V."/>
            <person name="Baker S.E."/>
        </authorList>
    </citation>
    <scope>NUCLEOTIDE SEQUENCE [LARGE SCALE GENOMIC DNA]</scope>
    <source>
        <strain evidence="7">ATCC 56765 / BCRC 32924 / NRRL 11460 / Rut C-30</strain>
    </source>
</reference>
<protein>
    <submittedName>
        <fullName evidence="6">NAD(P)-binding protein</fullName>
    </submittedName>
</protein>
<dbReference type="PANTHER" id="PTHR42760">
    <property type="entry name" value="SHORT-CHAIN DEHYDROGENASES/REDUCTASES FAMILY MEMBER"/>
    <property type="match status" value="1"/>
</dbReference>
<dbReference type="EMBL" id="KI911151">
    <property type="protein sequence ID" value="ETS00742.1"/>
    <property type="molecule type" value="Genomic_DNA"/>
</dbReference>
<dbReference type="Pfam" id="PF00106">
    <property type="entry name" value="adh_short"/>
    <property type="match status" value="1"/>
</dbReference>
<dbReference type="InterPro" id="IPR020904">
    <property type="entry name" value="Sc_DH/Rdtase_CS"/>
</dbReference>
<dbReference type="SMR" id="A0A024S963"/>
<evidence type="ECO:0000256" key="4">
    <source>
        <dbReference type="RuleBase" id="RU000363"/>
    </source>
</evidence>
<dbReference type="PROSITE" id="PS00061">
    <property type="entry name" value="ADH_SHORT"/>
    <property type="match status" value="1"/>
</dbReference>
<gene>
    <name evidence="6" type="ORF">M419DRAFT_112529</name>
</gene>
<dbReference type="KEGG" id="trr:M419DRAFT_112529"/>
<evidence type="ECO:0000313" key="7">
    <source>
        <dbReference type="Proteomes" id="UP000024376"/>
    </source>
</evidence>
<comment type="similarity">
    <text evidence="1 4">Belongs to the short-chain dehydrogenases/reductases (SDR) family.</text>
</comment>
<proteinExistence type="inferred from homology"/>
<organism evidence="6 7">
    <name type="scientific">Hypocrea jecorina (strain ATCC 56765 / BCRC 32924 / NRRL 11460 / Rut C-30)</name>
    <name type="common">Trichoderma reesei</name>
    <dbReference type="NCBI Taxonomy" id="1344414"/>
    <lineage>
        <taxon>Eukaryota</taxon>
        <taxon>Fungi</taxon>
        <taxon>Dikarya</taxon>
        <taxon>Ascomycota</taxon>
        <taxon>Pezizomycotina</taxon>
        <taxon>Sordariomycetes</taxon>
        <taxon>Hypocreomycetidae</taxon>
        <taxon>Hypocreales</taxon>
        <taxon>Hypocreaceae</taxon>
        <taxon>Trichoderma</taxon>
    </lineage>
</organism>
<dbReference type="GO" id="GO:0016616">
    <property type="term" value="F:oxidoreductase activity, acting on the CH-OH group of donors, NAD or NADP as acceptor"/>
    <property type="evidence" value="ECO:0007669"/>
    <property type="project" value="TreeGrafter"/>
</dbReference>
<name>A0A024S963_HYPJR</name>
<dbReference type="SMART" id="SM00822">
    <property type="entry name" value="PKS_KR"/>
    <property type="match status" value="1"/>
</dbReference>
<dbReference type="Proteomes" id="UP000024376">
    <property type="component" value="Unassembled WGS sequence"/>
</dbReference>
<dbReference type="OrthoDB" id="47007at2759"/>
<evidence type="ECO:0000259" key="5">
    <source>
        <dbReference type="SMART" id="SM00822"/>
    </source>
</evidence>